<protein>
    <submittedName>
        <fullName evidence="1">Uncharacterized protein</fullName>
    </submittedName>
</protein>
<keyword evidence="2" id="KW-1185">Reference proteome</keyword>
<accession>M5FU54</accession>
<sequence length="127" mass="14335">MADVVLALARPGASSPVPEQDDRVLEPGEPMARVHVHRSPSLGTAQVERKHVPPFLRKKLPVPPKLTLAELEALAKWKLQRGAAFYRWKEAWASVPSFRERTTPGLSARAFHRQRKATKKEGLPWPY</sequence>
<organism evidence="1 2">
    <name type="scientific">Dacryopinax primogenitus (strain DJM 731)</name>
    <name type="common">Brown rot fungus</name>
    <dbReference type="NCBI Taxonomy" id="1858805"/>
    <lineage>
        <taxon>Eukaryota</taxon>
        <taxon>Fungi</taxon>
        <taxon>Dikarya</taxon>
        <taxon>Basidiomycota</taxon>
        <taxon>Agaricomycotina</taxon>
        <taxon>Dacrymycetes</taxon>
        <taxon>Dacrymycetales</taxon>
        <taxon>Dacrymycetaceae</taxon>
        <taxon>Dacryopinax</taxon>
    </lineage>
</organism>
<dbReference type="EMBL" id="JH795880">
    <property type="protein sequence ID" value="EJT96761.1"/>
    <property type="molecule type" value="Genomic_DNA"/>
</dbReference>
<dbReference type="Proteomes" id="UP000030653">
    <property type="component" value="Unassembled WGS sequence"/>
</dbReference>
<name>M5FU54_DACPD</name>
<evidence type="ECO:0000313" key="2">
    <source>
        <dbReference type="Proteomes" id="UP000030653"/>
    </source>
</evidence>
<gene>
    <name evidence="1" type="ORF">DACRYDRAFT_25462</name>
</gene>
<proteinExistence type="predicted"/>
<dbReference type="GeneID" id="63689232"/>
<evidence type="ECO:0000313" key="1">
    <source>
        <dbReference type="EMBL" id="EJT96761.1"/>
    </source>
</evidence>
<reference evidence="1 2" key="1">
    <citation type="journal article" date="2012" name="Science">
        <title>The Paleozoic origin of enzymatic lignin decomposition reconstructed from 31 fungal genomes.</title>
        <authorList>
            <person name="Floudas D."/>
            <person name="Binder M."/>
            <person name="Riley R."/>
            <person name="Barry K."/>
            <person name="Blanchette R.A."/>
            <person name="Henrissat B."/>
            <person name="Martinez A.T."/>
            <person name="Otillar R."/>
            <person name="Spatafora J.W."/>
            <person name="Yadav J.S."/>
            <person name="Aerts A."/>
            <person name="Benoit I."/>
            <person name="Boyd A."/>
            <person name="Carlson A."/>
            <person name="Copeland A."/>
            <person name="Coutinho P.M."/>
            <person name="de Vries R.P."/>
            <person name="Ferreira P."/>
            <person name="Findley K."/>
            <person name="Foster B."/>
            <person name="Gaskell J."/>
            <person name="Glotzer D."/>
            <person name="Gorecki P."/>
            <person name="Heitman J."/>
            <person name="Hesse C."/>
            <person name="Hori C."/>
            <person name="Igarashi K."/>
            <person name="Jurgens J.A."/>
            <person name="Kallen N."/>
            <person name="Kersten P."/>
            <person name="Kohler A."/>
            <person name="Kuees U."/>
            <person name="Kumar T.K.A."/>
            <person name="Kuo A."/>
            <person name="LaButti K."/>
            <person name="Larrondo L.F."/>
            <person name="Lindquist E."/>
            <person name="Ling A."/>
            <person name="Lombard V."/>
            <person name="Lucas S."/>
            <person name="Lundell T."/>
            <person name="Martin R."/>
            <person name="McLaughlin D.J."/>
            <person name="Morgenstern I."/>
            <person name="Morin E."/>
            <person name="Murat C."/>
            <person name="Nagy L.G."/>
            <person name="Nolan M."/>
            <person name="Ohm R.A."/>
            <person name="Patyshakuliyeva A."/>
            <person name="Rokas A."/>
            <person name="Ruiz-Duenas F.J."/>
            <person name="Sabat G."/>
            <person name="Salamov A."/>
            <person name="Samejima M."/>
            <person name="Schmutz J."/>
            <person name="Slot J.C."/>
            <person name="St John F."/>
            <person name="Stenlid J."/>
            <person name="Sun H."/>
            <person name="Sun S."/>
            <person name="Syed K."/>
            <person name="Tsang A."/>
            <person name="Wiebenga A."/>
            <person name="Young D."/>
            <person name="Pisabarro A."/>
            <person name="Eastwood D.C."/>
            <person name="Martin F."/>
            <person name="Cullen D."/>
            <person name="Grigoriev I.V."/>
            <person name="Hibbett D.S."/>
        </authorList>
    </citation>
    <scope>NUCLEOTIDE SEQUENCE [LARGE SCALE GENOMIC DNA]</scope>
    <source>
        <strain evidence="1 2">DJM-731 SS1</strain>
    </source>
</reference>
<dbReference type="RefSeq" id="XP_040623659.1">
    <property type="nucleotide sequence ID" value="XM_040774170.1"/>
</dbReference>
<dbReference type="HOGENOM" id="CLU_1970504_0_0_1"/>
<dbReference type="AlphaFoldDB" id="M5FU54"/>